<evidence type="ECO:0000313" key="5">
    <source>
        <dbReference type="Proteomes" id="UP000550136"/>
    </source>
</evidence>
<evidence type="ECO:0000259" key="3">
    <source>
        <dbReference type="Pfam" id="PF23536"/>
    </source>
</evidence>
<evidence type="ECO:0000259" key="2">
    <source>
        <dbReference type="Pfam" id="PF06586"/>
    </source>
</evidence>
<keyword evidence="1" id="KW-1133">Transmembrane helix</keyword>
<feature type="domain" description="TraK N-terminal" evidence="2">
    <location>
        <begin position="51"/>
        <end position="149"/>
    </location>
</feature>
<comment type="caution">
    <text evidence="4">The sequence shown here is derived from an EMBL/GenBank/DDBJ whole genome shotgun (WGS) entry which is preliminary data.</text>
</comment>
<keyword evidence="1" id="KW-0812">Transmembrane</keyword>
<dbReference type="Proteomes" id="UP000550136">
    <property type="component" value="Unassembled WGS sequence"/>
</dbReference>
<evidence type="ECO:0000256" key="1">
    <source>
        <dbReference type="SAM" id="Phobius"/>
    </source>
</evidence>
<dbReference type="InterPro" id="IPR010563">
    <property type="entry name" value="TraK_N"/>
</dbReference>
<evidence type="ECO:0000313" key="4">
    <source>
        <dbReference type="EMBL" id="NNG58581.1"/>
    </source>
</evidence>
<sequence>MSPLLAYSLIGAGGAVTTRWCHLSRLIGGCMIVVGGVALAALAFADEHVLARDNSEVACTMSKSGLTRVSLKDDRFASVSKLTTGVDSEDFTVVNEPNRGDIYVSVPEGYSRATVSFFGTTAKGYVYKFACRLAGDDAQQVFVENKDVEAEKQTQVASAAATPQEASANLVQAMYENANIDGFEIRPASMSAVMIGTLKVQMISEYRGAQIAGRVLRIQNTGKAPVSLGEGTIAPSNAIAVSVPHPDLKPGEATTVYIVTPSGLANGVRP</sequence>
<gene>
    <name evidence="4" type="ORF">HKX06_14515</name>
</gene>
<dbReference type="AlphaFoldDB" id="A0A7Y2PD83"/>
<proteinExistence type="predicted"/>
<organism evidence="4 5">
    <name type="scientific">Sphingomonas paucimobilis</name>
    <name type="common">Pseudomonas paucimobilis</name>
    <dbReference type="NCBI Taxonomy" id="13689"/>
    <lineage>
        <taxon>Bacteria</taxon>
        <taxon>Pseudomonadati</taxon>
        <taxon>Pseudomonadota</taxon>
        <taxon>Alphaproteobacteria</taxon>
        <taxon>Sphingomonadales</taxon>
        <taxon>Sphingomonadaceae</taxon>
        <taxon>Sphingomonas</taxon>
    </lineage>
</organism>
<protein>
    <submittedName>
        <fullName evidence="4">Type-F conjugative transfer system secretin TraK</fullName>
    </submittedName>
</protein>
<accession>A0A7Y2PD83</accession>
<dbReference type="InterPro" id="IPR055397">
    <property type="entry name" value="TraK_C"/>
</dbReference>
<dbReference type="RefSeq" id="WP_170170884.1">
    <property type="nucleotide sequence ID" value="NZ_JABEOU010000038.1"/>
</dbReference>
<feature type="domain" description="TraK C-terminal" evidence="3">
    <location>
        <begin position="156"/>
        <end position="260"/>
    </location>
</feature>
<name>A0A7Y2PD83_SPHPI</name>
<keyword evidence="1" id="KW-0472">Membrane</keyword>
<dbReference type="EMBL" id="JABEOU010000038">
    <property type="protein sequence ID" value="NNG58581.1"/>
    <property type="molecule type" value="Genomic_DNA"/>
</dbReference>
<dbReference type="Pfam" id="PF23536">
    <property type="entry name" value="TraK_C"/>
    <property type="match status" value="1"/>
</dbReference>
<dbReference type="Pfam" id="PF06586">
    <property type="entry name" value="TraK_N"/>
    <property type="match status" value="1"/>
</dbReference>
<reference evidence="4 5" key="1">
    <citation type="submission" date="2020-05" db="EMBL/GenBank/DDBJ databases">
        <title>Draft Genome Sequences of Sphingomonas sp. Isolated from the International Space Station.</title>
        <authorList>
            <person name="Bijlani S."/>
            <person name="Singh N.K."/>
            <person name="Mason C.E."/>
            <person name="Wang C.C."/>
            <person name="Venkateswaran K."/>
        </authorList>
    </citation>
    <scope>NUCLEOTIDE SEQUENCE [LARGE SCALE GENOMIC DNA]</scope>
    <source>
        <strain evidence="4 5">FKI-L5-BR-P1</strain>
    </source>
</reference>
<feature type="transmembrane region" description="Helical" evidence="1">
    <location>
        <begin position="26"/>
        <end position="45"/>
    </location>
</feature>